<accession>A0A3N9P5T8</accession>
<dbReference type="EMBL" id="RQPI01000006">
    <property type="protein sequence ID" value="RQW11139.1"/>
    <property type="molecule type" value="Genomic_DNA"/>
</dbReference>
<organism evidence="1 2">
    <name type="scientific">Paenibacillus rhizophilus</name>
    <dbReference type="NCBI Taxonomy" id="1850366"/>
    <lineage>
        <taxon>Bacteria</taxon>
        <taxon>Bacillati</taxon>
        <taxon>Bacillota</taxon>
        <taxon>Bacilli</taxon>
        <taxon>Bacillales</taxon>
        <taxon>Paenibacillaceae</taxon>
        <taxon>Paenibacillus</taxon>
    </lineage>
</organism>
<evidence type="ECO:0000313" key="1">
    <source>
        <dbReference type="EMBL" id="RQW11139.1"/>
    </source>
</evidence>
<proteinExistence type="predicted"/>
<dbReference type="Proteomes" id="UP000282529">
    <property type="component" value="Unassembled WGS sequence"/>
</dbReference>
<dbReference type="OrthoDB" id="2991134at2"/>
<name>A0A3N9P5T8_9BACL</name>
<comment type="caution">
    <text evidence="1">The sequence shown here is derived from an EMBL/GenBank/DDBJ whole genome shotgun (WGS) entry which is preliminary data.</text>
</comment>
<evidence type="ECO:0008006" key="3">
    <source>
        <dbReference type="Google" id="ProtNLM"/>
    </source>
</evidence>
<sequence>MPKKYIGYTVEIVYLDRSGRLSQRRITVNDIRGGLVRASCLATGSPRSFRLDRILAWRPAGGERAS</sequence>
<evidence type="ECO:0000313" key="2">
    <source>
        <dbReference type="Proteomes" id="UP000282529"/>
    </source>
</evidence>
<keyword evidence="2" id="KW-1185">Reference proteome</keyword>
<gene>
    <name evidence="1" type="ORF">EH198_12470</name>
</gene>
<reference evidence="1 2" key="1">
    <citation type="submission" date="2018-11" db="EMBL/GenBank/DDBJ databases">
        <title>Genome sequence of strain 7197.</title>
        <authorList>
            <person name="Gao J."/>
            <person name="Sun J."/>
        </authorList>
    </citation>
    <scope>NUCLEOTIDE SEQUENCE [LARGE SCALE GENOMIC DNA]</scope>
    <source>
        <strain evidence="1 2">7197</strain>
    </source>
</reference>
<protein>
    <recommendedName>
        <fullName evidence="3">WYL domain-containing protein</fullName>
    </recommendedName>
</protein>
<dbReference type="RefSeq" id="WP_124695867.1">
    <property type="nucleotide sequence ID" value="NZ_JBHUFE010000031.1"/>
</dbReference>
<dbReference type="AlphaFoldDB" id="A0A3N9P5T8"/>